<keyword evidence="4" id="KW-1185">Reference proteome</keyword>
<evidence type="ECO:0000259" key="2">
    <source>
        <dbReference type="Pfam" id="PF10382"/>
    </source>
</evidence>
<evidence type="ECO:0000313" key="4">
    <source>
        <dbReference type="Proteomes" id="UP000233551"/>
    </source>
</evidence>
<dbReference type="InterPro" id="IPR052800">
    <property type="entry name" value="DNA_Repair_Helicase_ZGRF1"/>
</dbReference>
<organism evidence="3 4">
    <name type="scientific">Punica granatum</name>
    <name type="common">Pomegranate</name>
    <dbReference type="NCBI Taxonomy" id="22663"/>
    <lineage>
        <taxon>Eukaryota</taxon>
        <taxon>Viridiplantae</taxon>
        <taxon>Streptophyta</taxon>
        <taxon>Embryophyta</taxon>
        <taxon>Tracheophyta</taxon>
        <taxon>Spermatophyta</taxon>
        <taxon>Magnoliopsida</taxon>
        <taxon>eudicotyledons</taxon>
        <taxon>Gunneridae</taxon>
        <taxon>Pentapetalae</taxon>
        <taxon>rosids</taxon>
        <taxon>malvids</taxon>
        <taxon>Myrtales</taxon>
        <taxon>Lythraceae</taxon>
        <taxon>Punica</taxon>
    </lineage>
</organism>
<comment type="caution">
    <text evidence="3">The sequence shown here is derived from an EMBL/GenBank/DDBJ whole genome shotgun (WGS) entry which is preliminary data.</text>
</comment>
<feature type="region of interest" description="Disordered" evidence="1">
    <location>
        <begin position="167"/>
        <end position="234"/>
    </location>
</feature>
<evidence type="ECO:0000313" key="3">
    <source>
        <dbReference type="EMBL" id="PKI51729.1"/>
    </source>
</evidence>
<name>A0A2I0J663_PUNGR</name>
<evidence type="ECO:0000256" key="1">
    <source>
        <dbReference type="SAM" id="MobiDB-lite"/>
    </source>
</evidence>
<dbReference type="AlphaFoldDB" id="A0A2I0J663"/>
<dbReference type="GO" id="GO:0035861">
    <property type="term" value="C:site of double-strand break"/>
    <property type="evidence" value="ECO:0007669"/>
    <property type="project" value="TreeGrafter"/>
</dbReference>
<accession>A0A2I0J663</accession>
<dbReference type="GO" id="GO:0005634">
    <property type="term" value="C:nucleus"/>
    <property type="evidence" value="ECO:0007669"/>
    <property type="project" value="TreeGrafter"/>
</dbReference>
<dbReference type="GO" id="GO:0006302">
    <property type="term" value="P:double-strand break repair"/>
    <property type="evidence" value="ECO:0007669"/>
    <property type="project" value="TreeGrafter"/>
</dbReference>
<dbReference type="Pfam" id="PF10382">
    <property type="entry name" value="ZGRF1-like_N"/>
    <property type="match status" value="1"/>
</dbReference>
<gene>
    <name evidence="3" type="ORF">CRG98_027892</name>
</gene>
<dbReference type="EMBL" id="PGOL01001995">
    <property type="protein sequence ID" value="PKI51729.1"/>
    <property type="molecule type" value="Genomic_DNA"/>
</dbReference>
<dbReference type="PANTHER" id="PTHR28535">
    <property type="entry name" value="ZINC FINGER GRF-TYPE CONTAINING 1"/>
    <property type="match status" value="1"/>
</dbReference>
<protein>
    <recommendedName>
        <fullName evidence="2">5'-3' DNA helicase ZGRF1-like N-terminal domain-containing protein</fullName>
    </recommendedName>
</protein>
<feature type="compositionally biased region" description="Basic and acidic residues" evidence="1">
    <location>
        <begin position="196"/>
        <end position="213"/>
    </location>
</feature>
<dbReference type="STRING" id="22663.A0A2I0J663"/>
<dbReference type="InterPro" id="IPR018838">
    <property type="entry name" value="ZGRF1-like_N"/>
</dbReference>
<dbReference type="PANTHER" id="PTHR28535:SF1">
    <property type="entry name" value="PROTEIN ZGRF1"/>
    <property type="match status" value="1"/>
</dbReference>
<proteinExistence type="predicted"/>
<reference evidence="3 4" key="1">
    <citation type="submission" date="2017-11" db="EMBL/GenBank/DDBJ databases">
        <title>De-novo sequencing of pomegranate (Punica granatum L.) genome.</title>
        <authorList>
            <person name="Akparov Z."/>
            <person name="Amiraslanov A."/>
            <person name="Hajiyeva S."/>
            <person name="Abbasov M."/>
            <person name="Kaur K."/>
            <person name="Hamwieh A."/>
            <person name="Solovyev V."/>
            <person name="Salamov A."/>
            <person name="Braich B."/>
            <person name="Kosarev P."/>
            <person name="Mahmoud A."/>
            <person name="Hajiyev E."/>
            <person name="Babayeva S."/>
            <person name="Izzatullayeva V."/>
            <person name="Mammadov A."/>
            <person name="Mammadov A."/>
            <person name="Sharifova S."/>
            <person name="Ojaghi J."/>
            <person name="Eynullazada K."/>
            <person name="Bayramov B."/>
            <person name="Abdulazimova A."/>
            <person name="Shahmuradov I."/>
        </authorList>
    </citation>
    <scope>NUCLEOTIDE SEQUENCE [LARGE SCALE GENOMIC DNA]</scope>
    <source>
        <strain evidence="4">cv. AG2017</strain>
        <tissue evidence="3">Leaf</tissue>
    </source>
</reference>
<sequence>MEFHGLLVEVGECKGNNKTVLDMNAKGSSCSSFQKLEAPNQRIDINVGRAVVKEWQVLYTTQVTQKAKKYHDGYLQLVTCGSLGRQVMLYDASRKLLGSRFLKKDEIIGSGFSVTFDAHLVDIGEPEGQGAAPTNSKDQGICSGGTGDIRIGHGNLDCTKVNESMKRATEAGSIEQSNENPRIKRPTSLGGTTGESESKEKNFARGSAIDEGKISGVESASKVDEEWPSFDLGF</sequence>
<dbReference type="Proteomes" id="UP000233551">
    <property type="component" value="Unassembled WGS sequence"/>
</dbReference>
<feature type="domain" description="5'-3' DNA helicase ZGRF1-like N-terminal" evidence="2">
    <location>
        <begin position="52"/>
        <end position="128"/>
    </location>
</feature>